<keyword evidence="7 8" id="KW-0012">Acyltransferase</keyword>
<proteinExistence type="inferred from homology"/>
<feature type="transmembrane region" description="Helical" evidence="8">
    <location>
        <begin position="197"/>
        <end position="217"/>
    </location>
</feature>
<keyword evidence="2 8" id="KW-1003">Cell membrane</keyword>
<dbReference type="InterPro" id="IPR036526">
    <property type="entry name" value="C-N_Hydrolase_sf"/>
</dbReference>
<comment type="function">
    <text evidence="8">Catalyzes the phospholipid dependent N-acylation of the N-terminal cysteine of apolipoprotein, the last step in lipoprotein maturation.</text>
</comment>
<dbReference type="EC" id="2.3.1.269" evidence="8"/>
<reference evidence="10" key="1">
    <citation type="submission" date="2021-04" db="EMBL/GenBank/DDBJ databases">
        <title>Genomic sequence of Actinosynnema pretiosum subsp. pretiosum ATCC 31280 (C-14919).</title>
        <authorList>
            <person name="Bai L."/>
            <person name="Wang X."/>
            <person name="Xiao Y."/>
        </authorList>
    </citation>
    <scope>NUCLEOTIDE SEQUENCE</scope>
    <source>
        <strain evidence="10">ATCC 31280</strain>
    </source>
</reference>
<dbReference type="Proteomes" id="UP000677152">
    <property type="component" value="Chromosome"/>
</dbReference>
<dbReference type="GO" id="GO:0005886">
    <property type="term" value="C:plasma membrane"/>
    <property type="evidence" value="ECO:0007669"/>
    <property type="project" value="UniProtKB-SubCell"/>
</dbReference>
<name>A0AA45L7D7_9PSEU</name>
<feature type="transmembrane region" description="Helical" evidence="8">
    <location>
        <begin position="162"/>
        <end position="185"/>
    </location>
</feature>
<feature type="transmembrane region" description="Helical" evidence="8">
    <location>
        <begin position="124"/>
        <end position="142"/>
    </location>
</feature>
<dbReference type="PROSITE" id="PS50263">
    <property type="entry name" value="CN_HYDROLASE"/>
    <property type="match status" value="1"/>
</dbReference>
<feature type="transmembrane region" description="Helical" evidence="8">
    <location>
        <begin position="96"/>
        <end position="117"/>
    </location>
</feature>
<dbReference type="InterPro" id="IPR004563">
    <property type="entry name" value="Apolipo_AcylTrfase"/>
</dbReference>
<sequence>MVGPVVGAGRGRRERVARWVGWHALVAVAGGALFFAFPPHGLWWTAIPAFAALWTALRGVRARRAFGLGLTFGLAFFLPHLLWLNDFLGREYGVGPWLLLCAVMGLYSAAACAFVPLVSRLPAAPVWGALLFVLQETLRGLAPFNGFPWGRVAFGQVDGPFLALAALGGAPLVSFAVVVTGFGLASFATAPRRLGHAWVVVPLVAALATAPLVGTAAQEGERKIAVIQGNAPDIGLGLLYARDTLRANHLGAAAELADRVRSGELPEPDLVVWPESSVSVGADDPGVDLAVRELGVPNLVGAVRRVDGKQQNAIVDWDPVDGPGEVYAKQELVPFAEHIPVRDLARIITPFADTPDMDAGGEPGLFDVAGTRIGLGICYELAYDYVLRESAALGAQLIVAPTNNAWYGPGEMTYQQLGMARLRAVEHGRAVVVAAISGVSAVVRPDGTVAESTGMFTEDLMVADVPLRSSVTVATRIGGVLGGLFTIAALGAIAAGAWLSRRERKAAVERVDEPVPTP</sequence>
<evidence type="ECO:0000256" key="4">
    <source>
        <dbReference type="ARBA" id="ARBA00022692"/>
    </source>
</evidence>
<dbReference type="GO" id="GO:0042158">
    <property type="term" value="P:lipoprotein biosynthetic process"/>
    <property type="evidence" value="ECO:0007669"/>
    <property type="project" value="UniProtKB-UniRule"/>
</dbReference>
<feature type="transmembrane region" description="Helical" evidence="8">
    <location>
        <begin position="477"/>
        <end position="500"/>
    </location>
</feature>
<organism evidence="10 11">
    <name type="scientific">Actinosynnema pretiosum subsp. pretiosum</name>
    <dbReference type="NCBI Taxonomy" id="103721"/>
    <lineage>
        <taxon>Bacteria</taxon>
        <taxon>Bacillati</taxon>
        <taxon>Actinomycetota</taxon>
        <taxon>Actinomycetes</taxon>
        <taxon>Pseudonocardiales</taxon>
        <taxon>Pseudonocardiaceae</taxon>
        <taxon>Actinosynnema</taxon>
    </lineage>
</organism>
<keyword evidence="3 8" id="KW-0808">Transferase</keyword>
<comment type="catalytic activity">
    <reaction evidence="8">
        <text>N-terminal S-1,2-diacyl-sn-glyceryl-L-cysteinyl-[lipoprotein] + a glycerophospholipid = N-acyl-S-1,2-diacyl-sn-glyceryl-L-cysteinyl-[lipoprotein] + a 2-acyl-sn-glycero-3-phospholipid + H(+)</text>
        <dbReference type="Rhea" id="RHEA:48228"/>
        <dbReference type="Rhea" id="RHEA-COMP:14681"/>
        <dbReference type="Rhea" id="RHEA-COMP:14684"/>
        <dbReference type="ChEBI" id="CHEBI:15378"/>
        <dbReference type="ChEBI" id="CHEBI:136912"/>
        <dbReference type="ChEBI" id="CHEBI:140656"/>
        <dbReference type="ChEBI" id="CHEBI:140657"/>
        <dbReference type="ChEBI" id="CHEBI:140660"/>
        <dbReference type="EC" id="2.3.1.269"/>
    </reaction>
</comment>
<dbReference type="CDD" id="cd07571">
    <property type="entry name" value="ALP_N-acyl_transferase"/>
    <property type="match status" value="1"/>
</dbReference>
<evidence type="ECO:0000313" key="10">
    <source>
        <dbReference type="EMBL" id="QUF04433.1"/>
    </source>
</evidence>
<evidence type="ECO:0000256" key="8">
    <source>
        <dbReference type="HAMAP-Rule" id="MF_01148"/>
    </source>
</evidence>
<feature type="domain" description="CN hydrolase" evidence="9">
    <location>
        <begin position="222"/>
        <end position="467"/>
    </location>
</feature>
<feature type="transmembrane region" description="Helical" evidence="8">
    <location>
        <begin position="19"/>
        <end position="37"/>
    </location>
</feature>
<evidence type="ECO:0000256" key="3">
    <source>
        <dbReference type="ARBA" id="ARBA00022679"/>
    </source>
</evidence>
<evidence type="ECO:0000256" key="7">
    <source>
        <dbReference type="ARBA" id="ARBA00023315"/>
    </source>
</evidence>
<evidence type="ECO:0000256" key="2">
    <source>
        <dbReference type="ARBA" id="ARBA00022475"/>
    </source>
</evidence>
<evidence type="ECO:0000259" key="9">
    <source>
        <dbReference type="PROSITE" id="PS50263"/>
    </source>
</evidence>
<dbReference type="InterPro" id="IPR003010">
    <property type="entry name" value="C-N_Hydrolase"/>
</dbReference>
<dbReference type="NCBIfam" id="TIGR00546">
    <property type="entry name" value="lnt"/>
    <property type="match status" value="1"/>
</dbReference>
<comment type="pathway">
    <text evidence="8">Protein modification; lipoprotein biosynthesis (N-acyl transfer).</text>
</comment>
<comment type="subcellular location">
    <subcellularLocation>
        <location evidence="1 8">Cell membrane</location>
        <topology evidence="1 8">Multi-pass membrane protein</topology>
    </subcellularLocation>
</comment>
<evidence type="ECO:0000256" key="5">
    <source>
        <dbReference type="ARBA" id="ARBA00022989"/>
    </source>
</evidence>
<dbReference type="Gene3D" id="3.60.110.10">
    <property type="entry name" value="Carbon-nitrogen hydrolase"/>
    <property type="match status" value="1"/>
</dbReference>
<keyword evidence="5 8" id="KW-1133">Transmembrane helix</keyword>
<evidence type="ECO:0000313" key="11">
    <source>
        <dbReference type="Proteomes" id="UP000677152"/>
    </source>
</evidence>
<dbReference type="HAMAP" id="MF_01148">
    <property type="entry name" value="Lnt"/>
    <property type="match status" value="1"/>
</dbReference>
<gene>
    <name evidence="8 10" type="primary">lnt</name>
    <name evidence="10" type="ORF">KCV87_34910</name>
</gene>
<feature type="transmembrane region" description="Helical" evidence="8">
    <location>
        <begin position="65"/>
        <end position="84"/>
    </location>
</feature>
<protein>
    <recommendedName>
        <fullName evidence="8">Apolipoprotein N-acyltransferase</fullName>
        <shortName evidence="8">ALP N-acyltransferase</shortName>
        <ecNumber evidence="8">2.3.1.269</ecNumber>
    </recommendedName>
</protein>
<evidence type="ECO:0000256" key="6">
    <source>
        <dbReference type="ARBA" id="ARBA00023136"/>
    </source>
</evidence>
<dbReference type="GO" id="GO:0016410">
    <property type="term" value="F:N-acyltransferase activity"/>
    <property type="evidence" value="ECO:0007669"/>
    <property type="project" value="UniProtKB-UniRule"/>
</dbReference>
<keyword evidence="6 8" id="KW-0472">Membrane</keyword>
<keyword evidence="4 8" id="KW-0812">Transmembrane</keyword>
<evidence type="ECO:0000256" key="1">
    <source>
        <dbReference type="ARBA" id="ARBA00004651"/>
    </source>
</evidence>
<dbReference type="Pfam" id="PF00795">
    <property type="entry name" value="CN_hydrolase"/>
    <property type="match status" value="1"/>
</dbReference>
<comment type="similarity">
    <text evidence="8">Belongs to the CN hydrolase family. Apolipoprotein N-acyltransferase subfamily.</text>
</comment>
<feature type="transmembrane region" description="Helical" evidence="8">
    <location>
        <begin position="43"/>
        <end position="60"/>
    </location>
</feature>
<dbReference type="SUPFAM" id="SSF56317">
    <property type="entry name" value="Carbon-nitrogen hydrolase"/>
    <property type="match status" value="1"/>
</dbReference>
<dbReference type="PANTHER" id="PTHR38686">
    <property type="entry name" value="APOLIPOPROTEIN N-ACYLTRANSFERASE"/>
    <property type="match status" value="1"/>
</dbReference>
<dbReference type="AlphaFoldDB" id="A0AA45L7D7"/>
<dbReference type="EMBL" id="CP073249">
    <property type="protein sequence ID" value="QUF04433.1"/>
    <property type="molecule type" value="Genomic_DNA"/>
</dbReference>
<accession>A0AA45L7D7</accession>
<dbReference type="InterPro" id="IPR045378">
    <property type="entry name" value="LNT_N"/>
</dbReference>
<dbReference type="PANTHER" id="PTHR38686:SF1">
    <property type="entry name" value="APOLIPOPROTEIN N-ACYLTRANSFERASE"/>
    <property type="match status" value="1"/>
</dbReference>
<dbReference type="Pfam" id="PF20154">
    <property type="entry name" value="LNT_N"/>
    <property type="match status" value="1"/>
</dbReference>